<evidence type="ECO:0000313" key="5">
    <source>
        <dbReference type="Proteomes" id="UP000621516"/>
    </source>
</evidence>
<dbReference type="GO" id="GO:0016747">
    <property type="term" value="F:acyltransferase activity, transferring groups other than amino-acyl groups"/>
    <property type="evidence" value="ECO:0007669"/>
    <property type="project" value="InterPro"/>
</dbReference>
<organism evidence="4 5">
    <name type="scientific">Aestuariibaculum marinum</name>
    <dbReference type="NCBI Taxonomy" id="2683592"/>
    <lineage>
        <taxon>Bacteria</taxon>
        <taxon>Pseudomonadati</taxon>
        <taxon>Bacteroidota</taxon>
        <taxon>Flavobacteriia</taxon>
        <taxon>Flavobacteriales</taxon>
        <taxon>Flavobacteriaceae</taxon>
    </lineage>
</organism>
<dbReference type="Proteomes" id="UP000621516">
    <property type="component" value="Unassembled WGS sequence"/>
</dbReference>
<dbReference type="AlphaFoldDB" id="A0A8J6PQX6"/>
<evidence type="ECO:0000256" key="1">
    <source>
        <dbReference type="ARBA" id="ARBA00022679"/>
    </source>
</evidence>
<dbReference type="PANTHER" id="PTHR43877:SF2">
    <property type="entry name" value="AMINOALKYLPHOSPHONATE N-ACETYLTRANSFERASE-RELATED"/>
    <property type="match status" value="1"/>
</dbReference>
<gene>
    <name evidence="4" type="ORF">ICJ85_01720</name>
</gene>
<dbReference type="SUPFAM" id="SSF55729">
    <property type="entry name" value="Acyl-CoA N-acyltransferases (Nat)"/>
    <property type="match status" value="1"/>
</dbReference>
<keyword evidence="2" id="KW-0012">Acyltransferase</keyword>
<dbReference type="PROSITE" id="PS51186">
    <property type="entry name" value="GNAT"/>
    <property type="match status" value="1"/>
</dbReference>
<evidence type="ECO:0000313" key="4">
    <source>
        <dbReference type="EMBL" id="MBD0822727.1"/>
    </source>
</evidence>
<reference evidence="4 5" key="1">
    <citation type="journal article" date="2018" name="J. Microbiol.">
        <title>Aestuariibaculum marinum sp. nov., a marine bacterium isolated from seawater in South Korea.</title>
        <authorList>
            <person name="Choi J."/>
            <person name="Lee D."/>
            <person name="Jang J.H."/>
            <person name="Cha S."/>
            <person name="Seo T."/>
        </authorList>
    </citation>
    <scope>NUCLEOTIDE SEQUENCE [LARGE SCALE GENOMIC DNA]</scope>
    <source>
        <strain evidence="4 5">IP7</strain>
    </source>
</reference>
<evidence type="ECO:0000256" key="2">
    <source>
        <dbReference type="ARBA" id="ARBA00023315"/>
    </source>
</evidence>
<dbReference type="RefSeq" id="WP_188222038.1">
    <property type="nucleotide sequence ID" value="NZ_JACVXD010000001.1"/>
</dbReference>
<dbReference type="PANTHER" id="PTHR43877">
    <property type="entry name" value="AMINOALKYLPHOSPHONATE N-ACETYLTRANSFERASE-RELATED-RELATED"/>
    <property type="match status" value="1"/>
</dbReference>
<dbReference type="CDD" id="cd04301">
    <property type="entry name" value="NAT_SF"/>
    <property type="match status" value="1"/>
</dbReference>
<dbReference type="InterPro" id="IPR000182">
    <property type="entry name" value="GNAT_dom"/>
</dbReference>
<comment type="caution">
    <text evidence="4">The sequence shown here is derived from an EMBL/GenBank/DDBJ whole genome shotgun (WGS) entry which is preliminary data.</text>
</comment>
<dbReference type="EMBL" id="JACVXD010000001">
    <property type="protein sequence ID" value="MBD0822727.1"/>
    <property type="molecule type" value="Genomic_DNA"/>
</dbReference>
<dbReference type="InterPro" id="IPR050832">
    <property type="entry name" value="Bact_Acetyltransf"/>
</dbReference>
<sequence>MIIRQLKISDNSILASIVKNTFTEHDAPKCGTVFSDPTTDDLFTLFKHKNSMLWVAEDQGEVLGCCGIYPTEGLPEGYAELVKFYLSPSARGKGVGTKLMQQNIESAKALGFHHIYLESLPHFATAVRMYKRFDFQPLDKPLGQSGHTSCNIWMVKAI</sequence>
<feature type="domain" description="N-acetyltransferase" evidence="3">
    <location>
        <begin position="1"/>
        <end position="158"/>
    </location>
</feature>
<keyword evidence="1" id="KW-0808">Transferase</keyword>
<keyword evidence="5" id="KW-1185">Reference proteome</keyword>
<name>A0A8J6PQX6_9FLAO</name>
<accession>A0A8J6PQX6</accession>
<dbReference type="Pfam" id="PF00583">
    <property type="entry name" value="Acetyltransf_1"/>
    <property type="match status" value="1"/>
</dbReference>
<dbReference type="InterPro" id="IPR016181">
    <property type="entry name" value="Acyl_CoA_acyltransferase"/>
</dbReference>
<dbReference type="Gene3D" id="3.40.630.30">
    <property type="match status" value="1"/>
</dbReference>
<protein>
    <submittedName>
        <fullName evidence="4">GNAT family N-acetyltransferase</fullName>
    </submittedName>
</protein>
<proteinExistence type="predicted"/>
<evidence type="ECO:0000259" key="3">
    <source>
        <dbReference type="PROSITE" id="PS51186"/>
    </source>
</evidence>